<dbReference type="EMBL" id="BLTE01000012">
    <property type="protein sequence ID" value="GFK94788.1"/>
    <property type="molecule type" value="Genomic_DNA"/>
</dbReference>
<organism evidence="1 2">
    <name type="scientific">Fundidesulfovibrio magnetotacticus</name>
    <dbReference type="NCBI Taxonomy" id="2730080"/>
    <lineage>
        <taxon>Bacteria</taxon>
        <taxon>Pseudomonadati</taxon>
        <taxon>Thermodesulfobacteriota</taxon>
        <taxon>Desulfovibrionia</taxon>
        <taxon>Desulfovibrionales</taxon>
        <taxon>Desulfovibrionaceae</taxon>
        <taxon>Fundidesulfovibrio</taxon>
    </lineage>
</organism>
<protein>
    <submittedName>
        <fullName evidence="1">Uncharacterized protein</fullName>
    </submittedName>
</protein>
<evidence type="ECO:0000313" key="1">
    <source>
        <dbReference type="EMBL" id="GFK94788.1"/>
    </source>
</evidence>
<comment type="caution">
    <text evidence="1">The sequence shown here is derived from an EMBL/GenBank/DDBJ whole genome shotgun (WGS) entry which is preliminary data.</text>
</comment>
<name>A0A6V8LWZ4_9BACT</name>
<sequence length="163" mass="18758">MIDQQETLIKDIMRVFILEHWARFYHAAERDGKTWLELPEAVLEDCRAKHPDLAPLLEEANGKELTYEGSCTSVGAFVCTLYDGTKYGQGVVLKGLDSRAFKIEQHMFGLWLKGHESYLDQHALSYDDWLEMITNWNLMDQVKAFRQKLEQTPAQDAKAAPTH</sequence>
<dbReference type="RefSeq" id="WP_173085206.1">
    <property type="nucleotide sequence ID" value="NZ_BLTE01000012.1"/>
</dbReference>
<reference evidence="1 2" key="2">
    <citation type="submission" date="2020-05" db="EMBL/GenBank/DDBJ databases">
        <title>Draft genome sequence of Desulfovibrio sp. strainFSS-1.</title>
        <authorList>
            <person name="Shimoshige H."/>
            <person name="Kobayashi H."/>
            <person name="Maekawa T."/>
        </authorList>
    </citation>
    <scope>NUCLEOTIDE SEQUENCE [LARGE SCALE GENOMIC DNA]</scope>
    <source>
        <strain evidence="1 2">SIID29052-01</strain>
    </source>
</reference>
<dbReference type="Proteomes" id="UP000494245">
    <property type="component" value="Unassembled WGS sequence"/>
</dbReference>
<reference evidence="1 2" key="1">
    <citation type="submission" date="2020-04" db="EMBL/GenBank/DDBJ databases">
        <authorList>
            <consortium name="Desulfovibrio sp. FSS-1 genome sequencing consortium"/>
            <person name="Shimoshige H."/>
            <person name="Kobayashi H."/>
            <person name="Maekawa T."/>
        </authorList>
    </citation>
    <scope>NUCLEOTIDE SEQUENCE [LARGE SCALE GENOMIC DNA]</scope>
    <source>
        <strain evidence="1 2">SIID29052-01</strain>
    </source>
</reference>
<evidence type="ECO:0000313" key="2">
    <source>
        <dbReference type="Proteomes" id="UP000494245"/>
    </source>
</evidence>
<proteinExistence type="predicted"/>
<keyword evidence="2" id="KW-1185">Reference proteome</keyword>
<dbReference type="AlphaFoldDB" id="A0A6V8LWZ4"/>
<gene>
    <name evidence="1" type="ORF">NNJEOMEG_02636</name>
</gene>
<accession>A0A6V8LWZ4</accession>